<dbReference type="EMBL" id="MF351863">
    <property type="protein sequence ID" value="ASR76265.1"/>
    <property type="molecule type" value="Genomic_DNA"/>
</dbReference>
<dbReference type="KEGG" id="vg:54981559"/>
<sequence length="121" mass="12228">MIKSVFAATAALSMSAGAALAGPYVNVEANAGWVGDDYTSTTTDIHVGYEGEVGAASYYVQAGPAIVAVDGVDTETQFSGKAGLGIPVSDALSAYGEVSFLTADDDDDFGVGGKLGVKYNF</sequence>
<organism evidence="2 3">
    <name type="scientific">Synechococcus phage Bellamy</name>
    <dbReference type="NCBI Taxonomy" id="2023996"/>
    <lineage>
        <taxon>Viruses</taxon>
        <taxon>Duplodnaviria</taxon>
        <taxon>Heunggongvirae</taxon>
        <taxon>Uroviricota</taxon>
        <taxon>Caudoviricetes</taxon>
        <taxon>Pantevenvirales</taxon>
        <taxon>Kyanoviridae</taxon>
        <taxon>Bellamyvirus</taxon>
        <taxon>Bellamyvirus bellamy</taxon>
    </lineage>
</organism>
<accession>A0A222YYA9</accession>
<dbReference type="SUPFAM" id="SSF56925">
    <property type="entry name" value="OMPA-like"/>
    <property type="match status" value="1"/>
</dbReference>
<dbReference type="Pfam" id="PF24653">
    <property type="entry name" value="Phage_OMP"/>
    <property type="match status" value="1"/>
</dbReference>
<dbReference type="Proteomes" id="UP000221247">
    <property type="component" value="Segment"/>
</dbReference>
<name>A0A222YYA9_9CAUD</name>
<gene>
    <name evidence="2" type="primary">229</name>
    <name evidence="2" type="ORF">PBI_BELLAMY_229</name>
</gene>
<keyword evidence="3" id="KW-1185">Reference proteome</keyword>
<dbReference type="GeneID" id="54981559"/>
<evidence type="ECO:0000313" key="3">
    <source>
        <dbReference type="Proteomes" id="UP000221247"/>
    </source>
</evidence>
<evidence type="ECO:0000313" key="2">
    <source>
        <dbReference type="EMBL" id="ASR76265.1"/>
    </source>
</evidence>
<reference evidence="2 3" key="1">
    <citation type="submission" date="2017-06" db="EMBL/GenBank/DDBJ databases">
        <authorList>
            <person name="Kim H.J."/>
            <person name="Triplett B.A."/>
        </authorList>
    </citation>
    <scope>NUCLEOTIDE SEQUENCE [LARGE SCALE GENOMIC DNA]</scope>
</reference>
<dbReference type="RefSeq" id="YP_009791378.1">
    <property type="nucleotide sequence ID" value="NC_047838.1"/>
</dbReference>
<dbReference type="InterPro" id="IPR011250">
    <property type="entry name" value="OMP/PagP_B-barrel"/>
</dbReference>
<proteinExistence type="predicted"/>
<feature type="domain" description="Cyanophage outer membrane protein-like beta-barrel" evidence="1">
    <location>
        <begin position="1"/>
        <end position="121"/>
    </location>
</feature>
<protein>
    <recommendedName>
        <fullName evidence="1">Cyanophage outer membrane protein-like beta-barrel domain-containing protein</fullName>
    </recommendedName>
</protein>
<dbReference type="InterPro" id="IPR056410">
    <property type="entry name" value="Phage_OMP"/>
</dbReference>
<evidence type="ECO:0000259" key="1">
    <source>
        <dbReference type="Pfam" id="PF24653"/>
    </source>
</evidence>